<dbReference type="SUPFAM" id="SSF54001">
    <property type="entry name" value="Cysteine proteinases"/>
    <property type="match status" value="1"/>
</dbReference>
<dbReference type="Pfam" id="PF00877">
    <property type="entry name" value="NLPC_P60"/>
    <property type="match status" value="1"/>
</dbReference>
<keyword evidence="9" id="KW-1185">Reference proteome</keyword>
<evidence type="ECO:0000313" key="8">
    <source>
        <dbReference type="EMBL" id="REE02528.1"/>
    </source>
</evidence>
<dbReference type="InterPro" id="IPR000064">
    <property type="entry name" value="NLP_P60_dom"/>
</dbReference>
<comment type="similarity">
    <text evidence="1">Belongs to the peptidase C40 family.</text>
</comment>
<dbReference type="EMBL" id="QREH01000001">
    <property type="protein sequence ID" value="REE02528.1"/>
    <property type="molecule type" value="Genomic_DNA"/>
</dbReference>
<protein>
    <submittedName>
        <fullName evidence="8">Cell wall-associated NlpC family hydrolase</fullName>
    </submittedName>
</protein>
<accession>A0A3D9L840</accession>
<dbReference type="Proteomes" id="UP000256727">
    <property type="component" value="Unassembled WGS sequence"/>
</dbReference>
<evidence type="ECO:0000256" key="3">
    <source>
        <dbReference type="ARBA" id="ARBA00022801"/>
    </source>
</evidence>
<dbReference type="GO" id="GO:0008234">
    <property type="term" value="F:cysteine-type peptidase activity"/>
    <property type="evidence" value="ECO:0007669"/>
    <property type="project" value="UniProtKB-KW"/>
</dbReference>
<dbReference type="InterPro" id="IPR001119">
    <property type="entry name" value="SLH_dom"/>
</dbReference>
<evidence type="ECO:0000256" key="5">
    <source>
        <dbReference type="SAM" id="MobiDB-lite"/>
    </source>
</evidence>
<evidence type="ECO:0000256" key="4">
    <source>
        <dbReference type="ARBA" id="ARBA00022807"/>
    </source>
</evidence>
<name>A0A3D9L840_9MICC</name>
<dbReference type="OrthoDB" id="614750at2"/>
<dbReference type="Pfam" id="PF00395">
    <property type="entry name" value="SLH"/>
    <property type="match status" value="3"/>
</dbReference>
<evidence type="ECO:0000259" key="6">
    <source>
        <dbReference type="PROSITE" id="PS51272"/>
    </source>
</evidence>
<dbReference type="Gene3D" id="3.90.1720.10">
    <property type="entry name" value="endopeptidase domain like (from Nostoc punctiforme)"/>
    <property type="match status" value="1"/>
</dbReference>
<feature type="domain" description="SLH" evidence="6">
    <location>
        <begin position="68"/>
        <end position="131"/>
    </location>
</feature>
<comment type="caution">
    <text evidence="8">The sequence shown here is derived from an EMBL/GenBank/DDBJ whole genome shotgun (WGS) entry which is preliminary data.</text>
</comment>
<feature type="region of interest" description="Disordered" evidence="5">
    <location>
        <begin position="1"/>
        <end position="24"/>
    </location>
</feature>
<dbReference type="AlphaFoldDB" id="A0A3D9L840"/>
<evidence type="ECO:0000313" key="9">
    <source>
        <dbReference type="Proteomes" id="UP000256727"/>
    </source>
</evidence>
<gene>
    <name evidence="8" type="ORF">C8E99_0300</name>
</gene>
<dbReference type="PANTHER" id="PTHR47053">
    <property type="entry name" value="MUREIN DD-ENDOPEPTIDASE MEPH-RELATED"/>
    <property type="match status" value="1"/>
</dbReference>
<dbReference type="InterPro" id="IPR051202">
    <property type="entry name" value="Peptidase_C40"/>
</dbReference>
<feature type="domain" description="NlpC/P60" evidence="7">
    <location>
        <begin position="273"/>
        <end position="400"/>
    </location>
</feature>
<reference evidence="8 9" key="1">
    <citation type="submission" date="2018-07" db="EMBL/GenBank/DDBJ databases">
        <title>Sequencing the genomes of 1000 actinobacteria strains.</title>
        <authorList>
            <person name="Klenk H.-P."/>
        </authorList>
    </citation>
    <scope>NUCLEOTIDE SEQUENCE [LARGE SCALE GENOMIC DNA]</scope>
    <source>
        <strain evidence="8 9">DSM 14442</strain>
    </source>
</reference>
<sequence length="400" mass="42931">MLVISTSKGTTVSSSARPTAPLPRAQRPFRHRLAAFIGATALVASAATAGVAADVMTAPPTAAAQCSSSNFSDVKKTNKTYYSAVTWVYCNGITTGYANGSYGLYQNITRAEVATFLFRQVTPKYIQNGKKYFTDVPATGQYYSGPITWMAQAGVSTGNADRSFGVTRDITRGEMAAFIYRLAGATKKGPNYSPFTDMGWSTSFYHEASWLQANGIARGYADGTFQPQRSITRGETAIMLQNAHRFIAHRGDVSTPAINPLPNQADKPSTTAPSWTSTVVSWATAKANDPRAQYKWGGNGPWEYDCSGFTVDAFKAAGRSLPRTARAQHGAATSYVPVSQAKPGDLVYWSSNGSGSGVYHIAVVIGGGKIAHSRNEKEGLSITSINYSPYNMLPQAGRYY</sequence>
<keyword evidence="4" id="KW-0788">Thiol protease</keyword>
<organism evidence="8 9">
    <name type="scientific">Citricoccus muralis</name>
    <dbReference type="NCBI Taxonomy" id="169134"/>
    <lineage>
        <taxon>Bacteria</taxon>
        <taxon>Bacillati</taxon>
        <taxon>Actinomycetota</taxon>
        <taxon>Actinomycetes</taxon>
        <taxon>Micrococcales</taxon>
        <taxon>Micrococcaceae</taxon>
        <taxon>Citricoccus</taxon>
    </lineage>
</organism>
<evidence type="ECO:0000259" key="7">
    <source>
        <dbReference type="PROSITE" id="PS51935"/>
    </source>
</evidence>
<dbReference type="PROSITE" id="PS51935">
    <property type="entry name" value="NLPC_P60"/>
    <property type="match status" value="1"/>
</dbReference>
<feature type="domain" description="SLH" evidence="6">
    <location>
        <begin position="133"/>
        <end position="190"/>
    </location>
</feature>
<feature type="domain" description="SLH" evidence="6">
    <location>
        <begin position="191"/>
        <end position="254"/>
    </location>
</feature>
<feature type="compositionally biased region" description="Polar residues" evidence="5">
    <location>
        <begin position="1"/>
        <end position="17"/>
    </location>
</feature>
<dbReference type="InterPro" id="IPR038765">
    <property type="entry name" value="Papain-like_cys_pep_sf"/>
</dbReference>
<proteinExistence type="inferred from homology"/>
<evidence type="ECO:0000256" key="1">
    <source>
        <dbReference type="ARBA" id="ARBA00007074"/>
    </source>
</evidence>
<dbReference type="PANTHER" id="PTHR47053:SF1">
    <property type="entry name" value="MUREIN DD-ENDOPEPTIDASE MEPH-RELATED"/>
    <property type="match status" value="1"/>
</dbReference>
<keyword evidence="3 8" id="KW-0378">Hydrolase</keyword>
<dbReference type="PROSITE" id="PS51272">
    <property type="entry name" value="SLH"/>
    <property type="match status" value="3"/>
</dbReference>
<dbReference type="GO" id="GO:0006508">
    <property type="term" value="P:proteolysis"/>
    <property type="evidence" value="ECO:0007669"/>
    <property type="project" value="UniProtKB-KW"/>
</dbReference>
<evidence type="ECO:0000256" key="2">
    <source>
        <dbReference type="ARBA" id="ARBA00022670"/>
    </source>
</evidence>
<keyword evidence="2" id="KW-0645">Protease</keyword>